<keyword evidence="1" id="KW-0732">Signal</keyword>
<dbReference type="SMART" id="SM00318">
    <property type="entry name" value="SNc"/>
    <property type="match status" value="1"/>
</dbReference>
<dbReference type="OrthoDB" id="9805504at2"/>
<sequence length="221" mass="23483">MRWLLLFAALQFPSAASAQVFTGTAIAVDGDSLEMTGARIRLHGIDAPEGTQACQRNGEAWACGAEAKAMLAGLVDGKLVTCEQRDIDVYGRLVATCKAGRVDPAQALVRSGMAIALSEFSDAYLASEASAKQAKVGLWSSEFQLPADFRAANPQSAPQVYKRPTAPGVRYDQATGGGLYFRSCREARAAGRAPIYRGQPGYRSGLDGDNDGIACEPYRGR</sequence>
<dbReference type="PROSITE" id="PS50830">
    <property type="entry name" value="TNASE_3"/>
    <property type="match status" value="1"/>
</dbReference>
<accession>A0A844Y5T5</accession>
<feature type="signal peptide" evidence="1">
    <location>
        <begin position="1"/>
        <end position="18"/>
    </location>
</feature>
<keyword evidence="4" id="KW-1185">Reference proteome</keyword>
<evidence type="ECO:0000259" key="2">
    <source>
        <dbReference type="PROSITE" id="PS50830"/>
    </source>
</evidence>
<dbReference type="Pfam" id="PF05901">
    <property type="entry name" value="Excalibur"/>
    <property type="match status" value="1"/>
</dbReference>
<feature type="chain" id="PRO_5032972990" description="TNase-like domain-containing protein" evidence="1">
    <location>
        <begin position="19"/>
        <end position="221"/>
    </location>
</feature>
<dbReference type="InterPro" id="IPR008613">
    <property type="entry name" value="Excalibur_Ca-bd_domain"/>
</dbReference>
<dbReference type="PANTHER" id="PTHR12302">
    <property type="entry name" value="EBNA2 BINDING PROTEIN P100"/>
    <property type="match status" value="1"/>
</dbReference>
<dbReference type="SMART" id="SM00894">
    <property type="entry name" value="Excalibur"/>
    <property type="match status" value="1"/>
</dbReference>
<reference evidence="3 4" key="1">
    <citation type="submission" date="2019-12" db="EMBL/GenBank/DDBJ databases">
        <title>Genomic-based taxomic classification of the family Erythrobacteraceae.</title>
        <authorList>
            <person name="Xu L."/>
        </authorList>
    </citation>
    <scope>NUCLEOTIDE SEQUENCE [LARGE SCALE GENOMIC DNA]</scope>
    <source>
        <strain evidence="3 4">DSM 16225</strain>
    </source>
</reference>
<dbReference type="SUPFAM" id="SSF50199">
    <property type="entry name" value="Staphylococcal nuclease"/>
    <property type="match status" value="1"/>
</dbReference>
<gene>
    <name evidence="3" type="ORF">GRI42_13810</name>
</gene>
<evidence type="ECO:0000313" key="3">
    <source>
        <dbReference type="EMBL" id="MXO52382.1"/>
    </source>
</evidence>
<dbReference type="PANTHER" id="PTHR12302:SF26">
    <property type="entry name" value="BLR1266 PROTEIN"/>
    <property type="match status" value="1"/>
</dbReference>
<dbReference type="Proteomes" id="UP000444185">
    <property type="component" value="Unassembled WGS sequence"/>
</dbReference>
<organism evidence="3 4">
    <name type="scientific">Qipengyuania gaetbuli</name>
    <dbReference type="NCBI Taxonomy" id="266952"/>
    <lineage>
        <taxon>Bacteria</taxon>
        <taxon>Pseudomonadati</taxon>
        <taxon>Pseudomonadota</taxon>
        <taxon>Alphaproteobacteria</taxon>
        <taxon>Sphingomonadales</taxon>
        <taxon>Erythrobacteraceae</taxon>
        <taxon>Qipengyuania</taxon>
    </lineage>
</organism>
<protein>
    <recommendedName>
        <fullName evidence="2">TNase-like domain-containing protein</fullName>
    </recommendedName>
</protein>
<proteinExistence type="predicted"/>
<dbReference type="AlphaFoldDB" id="A0A844Y5T5"/>
<dbReference type="InterPro" id="IPR035437">
    <property type="entry name" value="SNase_OB-fold_sf"/>
</dbReference>
<dbReference type="EMBL" id="WTYF01000004">
    <property type="protein sequence ID" value="MXO52382.1"/>
    <property type="molecule type" value="Genomic_DNA"/>
</dbReference>
<feature type="domain" description="TNase-like" evidence="2">
    <location>
        <begin position="28"/>
        <end position="141"/>
    </location>
</feature>
<comment type="caution">
    <text evidence="3">The sequence shown here is derived from an EMBL/GenBank/DDBJ whole genome shotgun (WGS) entry which is preliminary data.</text>
</comment>
<name>A0A844Y5T5_9SPHN</name>
<dbReference type="InterPro" id="IPR016071">
    <property type="entry name" value="Staphylococal_nuclease_OB-fold"/>
</dbReference>
<dbReference type="Pfam" id="PF00565">
    <property type="entry name" value="SNase"/>
    <property type="match status" value="1"/>
</dbReference>
<dbReference type="Gene3D" id="2.40.50.90">
    <property type="match status" value="1"/>
</dbReference>
<evidence type="ECO:0000313" key="4">
    <source>
        <dbReference type="Proteomes" id="UP000444185"/>
    </source>
</evidence>
<evidence type="ECO:0000256" key="1">
    <source>
        <dbReference type="SAM" id="SignalP"/>
    </source>
</evidence>